<evidence type="ECO:0000256" key="1">
    <source>
        <dbReference type="SAM" id="MobiDB-lite"/>
    </source>
</evidence>
<evidence type="ECO:0008006" key="4">
    <source>
        <dbReference type="Google" id="ProtNLM"/>
    </source>
</evidence>
<dbReference type="PANTHER" id="PTHR46250:SF15">
    <property type="entry name" value="OS01G0523800 PROTEIN"/>
    <property type="match status" value="1"/>
</dbReference>
<evidence type="ECO:0000313" key="3">
    <source>
        <dbReference type="Proteomes" id="UP000298416"/>
    </source>
</evidence>
<comment type="caution">
    <text evidence="2">The sequence shown here is derived from an EMBL/GenBank/DDBJ whole genome shotgun (WGS) entry which is preliminary data.</text>
</comment>
<reference evidence="2" key="2">
    <citation type="submission" date="2020-08" db="EMBL/GenBank/DDBJ databases">
        <title>Plant Genome Project.</title>
        <authorList>
            <person name="Zhang R.-G."/>
        </authorList>
    </citation>
    <scope>NUCLEOTIDE SEQUENCE</scope>
    <source>
        <strain evidence="2">Huo1</strain>
        <tissue evidence="2">Leaf</tissue>
    </source>
</reference>
<proteinExistence type="predicted"/>
<organism evidence="2">
    <name type="scientific">Salvia splendens</name>
    <name type="common">Scarlet sage</name>
    <dbReference type="NCBI Taxonomy" id="180675"/>
    <lineage>
        <taxon>Eukaryota</taxon>
        <taxon>Viridiplantae</taxon>
        <taxon>Streptophyta</taxon>
        <taxon>Embryophyta</taxon>
        <taxon>Tracheophyta</taxon>
        <taxon>Spermatophyta</taxon>
        <taxon>Magnoliopsida</taxon>
        <taxon>eudicotyledons</taxon>
        <taxon>Gunneridae</taxon>
        <taxon>Pentapetalae</taxon>
        <taxon>asterids</taxon>
        <taxon>lamiids</taxon>
        <taxon>Lamiales</taxon>
        <taxon>Lamiaceae</taxon>
        <taxon>Nepetoideae</taxon>
        <taxon>Mentheae</taxon>
        <taxon>Salviinae</taxon>
        <taxon>Salvia</taxon>
        <taxon>Salvia subgen. Calosphace</taxon>
        <taxon>core Calosphace</taxon>
    </lineage>
</organism>
<name>A0A8X9A2P9_SALSN</name>
<reference evidence="2" key="1">
    <citation type="submission" date="2018-01" db="EMBL/GenBank/DDBJ databases">
        <authorList>
            <person name="Mao J.F."/>
        </authorList>
    </citation>
    <scope>NUCLEOTIDE SEQUENCE</scope>
    <source>
        <strain evidence="2">Huo1</strain>
        <tissue evidence="2">Leaf</tissue>
    </source>
</reference>
<dbReference type="PANTHER" id="PTHR46250">
    <property type="entry name" value="MYB/SANT-LIKE DNA-BINDING DOMAIN PROTEIN-RELATED"/>
    <property type="match status" value="1"/>
</dbReference>
<accession>A0A8X9A2P9</accession>
<dbReference type="Proteomes" id="UP000298416">
    <property type="component" value="Unassembled WGS sequence"/>
</dbReference>
<protein>
    <recommendedName>
        <fullName evidence="4">Myb/SANT-like domain-containing protein</fullName>
    </recommendedName>
</protein>
<keyword evidence="3" id="KW-1185">Reference proteome</keyword>
<dbReference type="AlphaFoldDB" id="A0A8X9A2P9"/>
<dbReference type="EMBL" id="PNBA02000004">
    <property type="protein sequence ID" value="KAG6426537.1"/>
    <property type="molecule type" value="Genomic_DNA"/>
</dbReference>
<evidence type="ECO:0000313" key="2">
    <source>
        <dbReference type="EMBL" id="KAG6426537.1"/>
    </source>
</evidence>
<gene>
    <name evidence="2" type="ORF">SASPL_110762</name>
</gene>
<sequence>MQVCHLRLSLLNTQGGMSGSKSSFMVHDSVTGSEGICCAYPVDKIPLFMNSDNGFRSGYLSKIEDSRRQEFPTTDLKGTLHIQSKISAWKKSYGLLRSIISRTRIGFNADVDHKIDCTDEQWEQIVAAGKDAKFMRTKSWPYWETWKCIFGKDRASRLGAKTLHKAAERTRAQMAGGSVNENDYHPSLDDDIFFDTSPTIEQTAEVNDTASRQSDKKMSFTKTNGGKRKRDMSDAPLMEYLGNLHAEINARLEMISKRIGYEFDCGKAREDVFDKLCTIDGLNLAQKYELCNILGDKPQRLEVFNGMPPTARLGYLLKLIEDK</sequence>
<feature type="region of interest" description="Disordered" evidence="1">
    <location>
        <begin position="203"/>
        <end position="231"/>
    </location>
</feature>
<feature type="compositionally biased region" description="Polar residues" evidence="1">
    <location>
        <begin position="203"/>
        <end position="212"/>
    </location>
</feature>